<keyword evidence="2" id="KW-0812">Transmembrane</keyword>
<evidence type="ECO:0000313" key="4">
    <source>
        <dbReference type="RefSeq" id="XP_034240422.1"/>
    </source>
</evidence>
<evidence type="ECO:0000256" key="1">
    <source>
        <dbReference type="SAM" id="MobiDB-lite"/>
    </source>
</evidence>
<feature type="transmembrane region" description="Helical" evidence="2">
    <location>
        <begin position="9"/>
        <end position="27"/>
    </location>
</feature>
<dbReference type="AlphaFoldDB" id="A0A6P8Z1G1"/>
<reference evidence="4" key="1">
    <citation type="submission" date="2025-08" db="UniProtKB">
        <authorList>
            <consortium name="RefSeq"/>
        </authorList>
    </citation>
    <scope>IDENTIFICATION</scope>
    <source>
        <tissue evidence="4">Total insect</tissue>
    </source>
</reference>
<keyword evidence="3" id="KW-1185">Reference proteome</keyword>
<proteinExistence type="predicted"/>
<accession>A0A6P8Z1G1</accession>
<protein>
    <submittedName>
        <fullName evidence="4">Uncharacterized protein LOC117644867</fullName>
    </submittedName>
</protein>
<feature type="transmembrane region" description="Helical" evidence="2">
    <location>
        <begin position="256"/>
        <end position="278"/>
    </location>
</feature>
<keyword evidence="2" id="KW-0472">Membrane</keyword>
<evidence type="ECO:0000313" key="3">
    <source>
        <dbReference type="Proteomes" id="UP000515158"/>
    </source>
</evidence>
<dbReference type="RefSeq" id="XP_034240422.1">
    <property type="nucleotide sequence ID" value="XM_034384531.1"/>
</dbReference>
<feature type="region of interest" description="Disordered" evidence="1">
    <location>
        <begin position="308"/>
        <end position="354"/>
    </location>
</feature>
<dbReference type="GeneID" id="117644867"/>
<dbReference type="KEGG" id="tpal:117644867"/>
<dbReference type="InParanoid" id="A0A6P8Z1G1"/>
<keyword evidence="2" id="KW-1133">Transmembrane helix</keyword>
<dbReference type="OrthoDB" id="47276at2759"/>
<dbReference type="FunCoup" id="A0A6P8Z1G1">
    <property type="interactions" value="1"/>
</dbReference>
<sequence>MAGGCSTNVFIYLFIVISLISSSWSYLEYNLENSKVCSMIRKRELTLLKENENSGIILKELRYFDNWSGPYPFICNFTVKAPWGHGIIAVIQNLNLRKNESTDECIDYVQFQKRTLSPLMFFKSDFIKSTQYCGKVNSIRDPDDDDEDTEERFRYAHNAFVDEKGQLDVTISVAGQRLLQSQKLDIAITFTAYKNCKHGDQDGLKECKEGSGICIWEGFFDDKNVNCPYDDCYDESGCPVISSGGKKQSSGLGTKVTIGAVVLILGLLLLFMLCLFVCRRCQVLCWSGPPAPRPQRSIPQSVRVEMMTTSGTSGDTTRHAQPTAPPLLPLSQTASPVHEDKDLPPPYESLFPSR</sequence>
<organism evidence="4">
    <name type="scientific">Thrips palmi</name>
    <name type="common">Melon thrips</name>
    <dbReference type="NCBI Taxonomy" id="161013"/>
    <lineage>
        <taxon>Eukaryota</taxon>
        <taxon>Metazoa</taxon>
        <taxon>Ecdysozoa</taxon>
        <taxon>Arthropoda</taxon>
        <taxon>Hexapoda</taxon>
        <taxon>Insecta</taxon>
        <taxon>Pterygota</taxon>
        <taxon>Neoptera</taxon>
        <taxon>Paraneoptera</taxon>
        <taxon>Thysanoptera</taxon>
        <taxon>Terebrantia</taxon>
        <taxon>Thripoidea</taxon>
        <taxon>Thripidae</taxon>
        <taxon>Thrips</taxon>
    </lineage>
</organism>
<evidence type="ECO:0000256" key="2">
    <source>
        <dbReference type="SAM" id="Phobius"/>
    </source>
</evidence>
<name>A0A6P8Z1G1_THRPL</name>
<dbReference type="Proteomes" id="UP000515158">
    <property type="component" value="Unplaced"/>
</dbReference>
<gene>
    <name evidence="4" type="primary">LOC117644867</name>
</gene>